<dbReference type="InterPro" id="IPR036259">
    <property type="entry name" value="MFS_trans_sf"/>
</dbReference>
<evidence type="ECO:0000256" key="1">
    <source>
        <dbReference type="ARBA" id="ARBA00004651"/>
    </source>
</evidence>
<dbReference type="AlphaFoldDB" id="A0A8I0MUP1"/>
<dbReference type="Pfam" id="PF07690">
    <property type="entry name" value="MFS_1"/>
    <property type="match status" value="1"/>
</dbReference>
<dbReference type="EMBL" id="AQHF01000020">
    <property type="protein sequence ID" value="MBE0346177.1"/>
    <property type="molecule type" value="Genomic_DNA"/>
</dbReference>
<evidence type="ECO:0000313" key="8">
    <source>
        <dbReference type="Proteomes" id="UP000660708"/>
    </source>
</evidence>
<organism evidence="7 8">
    <name type="scientific">Pseudoalteromonas peptidolytica F12-50-A1</name>
    <dbReference type="NCBI Taxonomy" id="1315280"/>
    <lineage>
        <taxon>Bacteria</taxon>
        <taxon>Pseudomonadati</taxon>
        <taxon>Pseudomonadota</taxon>
        <taxon>Gammaproteobacteria</taxon>
        <taxon>Alteromonadales</taxon>
        <taxon>Pseudoalteromonadaceae</taxon>
        <taxon>Pseudoalteromonas</taxon>
    </lineage>
</organism>
<evidence type="ECO:0000256" key="5">
    <source>
        <dbReference type="ARBA" id="ARBA00023136"/>
    </source>
</evidence>
<dbReference type="SUPFAM" id="SSF103473">
    <property type="entry name" value="MFS general substrate transporter"/>
    <property type="match status" value="1"/>
</dbReference>
<dbReference type="PANTHER" id="PTHR23513:SF6">
    <property type="entry name" value="MAJOR FACILITATOR SUPERFAMILY ASSOCIATED DOMAIN-CONTAINING PROTEIN"/>
    <property type="match status" value="1"/>
</dbReference>
<dbReference type="Proteomes" id="UP000660708">
    <property type="component" value="Unassembled WGS sequence"/>
</dbReference>
<keyword evidence="4 6" id="KW-1133">Transmembrane helix</keyword>
<evidence type="ECO:0000256" key="3">
    <source>
        <dbReference type="ARBA" id="ARBA00022692"/>
    </source>
</evidence>
<feature type="transmembrane region" description="Helical" evidence="6">
    <location>
        <begin position="12"/>
        <end position="34"/>
    </location>
</feature>
<gene>
    <name evidence="7" type="ORF">PPEP_a1224</name>
</gene>
<keyword evidence="8" id="KW-1185">Reference proteome</keyword>
<dbReference type="GO" id="GO:0022857">
    <property type="term" value="F:transmembrane transporter activity"/>
    <property type="evidence" value="ECO:0007669"/>
    <property type="project" value="InterPro"/>
</dbReference>
<protein>
    <recommendedName>
        <fullName evidence="9">Major facilitator superfamily (MFS) profile domain-containing protein</fullName>
    </recommendedName>
</protein>
<evidence type="ECO:0000256" key="4">
    <source>
        <dbReference type="ARBA" id="ARBA00022989"/>
    </source>
</evidence>
<name>A0A8I0MUP1_9GAMM</name>
<dbReference type="GO" id="GO:0005886">
    <property type="term" value="C:plasma membrane"/>
    <property type="evidence" value="ECO:0007669"/>
    <property type="project" value="UniProtKB-SubCell"/>
</dbReference>
<comment type="caution">
    <text evidence="7">The sequence shown here is derived from an EMBL/GenBank/DDBJ whole genome shotgun (WGS) entry which is preliminary data.</text>
</comment>
<feature type="transmembrane region" description="Helical" evidence="6">
    <location>
        <begin position="183"/>
        <end position="203"/>
    </location>
</feature>
<sequence>MPSLSKNSEFHLHWVGVMLTQIGAYFTLIALPWLTLSVANNNPTTLAVIMACFGIPHSLFILLGGSIADKYSPLLVIKISRFGFALSTLLFALCLYLYEPSLVLLISFALFAGGFSALGFPANQSFIPRIVLPEHILKANVLTMGSSFVIQACAPVLVGFSLLGIKSYLEVNGLFRTNIEHLIVAFFLDAILVTLAACCTLKIRYQDKEQSMTSSSVFRSMLKSFQYSFTHPNLKIILLYLMLISILIHGPLFIMLPYLVKVTLNMDESALSYLLASQGIGTFIGATLVAICKPNMQNLGKYILVLDLLTAIVFIQLGFQSSLLLLCISLVAIGCATGFTVVAGTTWYQLNVPIEKLSGAIALVLFAIHGLIPLSSMLLGTLLDRFEVSQITTLLGVTTALICIIGLASAKIRNMGKVSSAIANQATKSKEVPHNA</sequence>
<dbReference type="Gene3D" id="1.20.1250.20">
    <property type="entry name" value="MFS general substrate transporter like domains"/>
    <property type="match status" value="1"/>
</dbReference>
<feature type="transmembrane region" description="Helical" evidence="6">
    <location>
        <begin position="79"/>
        <end position="98"/>
    </location>
</feature>
<evidence type="ECO:0000313" key="7">
    <source>
        <dbReference type="EMBL" id="MBE0346177.1"/>
    </source>
</evidence>
<keyword evidence="3 6" id="KW-0812">Transmembrane</keyword>
<dbReference type="CDD" id="cd06173">
    <property type="entry name" value="MFS_MefA_like"/>
    <property type="match status" value="1"/>
</dbReference>
<feature type="transmembrane region" description="Helical" evidence="6">
    <location>
        <begin position="46"/>
        <end position="67"/>
    </location>
</feature>
<comment type="subcellular location">
    <subcellularLocation>
        <location evidence="1">Cell membrane</location>
        <topology evidence="1">Multi-pass membrane protein</topology>
    </subcellularLocation>
</comment>
<evidence type="ECO:0008006" key="9">
    <source>
        <dbReference type="Google" id="ProtNLM"/>
    </source>
</evidence>
<feature type="transmembrane region" description="Helical" evidence="6">
    <location>
        <begin position="104"/>
        <end position="120"/>
    </location>
</feature>
<reference evidence="7 8" key="1">
    <citation type="submission" date="2015-06" db="EMBL/GenBank/DDBJ databases">
        <title>Genome sequence of Pseudoalteromonas peptidolytica.</title>
        <authorList>
            <person name="Xie B.-B."/>
            <person name="Rong J.-C."/>
            <person name="Qin Q.-L."/>
            <person name="Zhang Y.-Z."/>
        </authorList>
    </citation>
    <scope>NUCLEOTIDE SEQUENCE [LARGE SCALE GENOMIC DNA]</scope>
    <source>
        <strain evidence="7 8">F12-50-A1</strain>
    </source>
</reference>
<dbReference type="RefSeq" id="WP_147389115.1">
    <property type="nucleotide sequence ID" value="NZ_AQHF01000020.1"/>
</dbReference>
<keyword evidence="2" id="KW-1003">Cell membrane</keyword>
<dbReference type="InterPro" id="IPR011701">
    <property type="entry name" value="MFS"/>
</dbReference>
<evidence type="ECO:0000256" key="6">
    <source>
        <dbReference type="SAM" id="Phobius"/>
    </source>
</evidence>
<feature type="transmembrane region" description="Helical" evidence="6">
    <location>
        <begin position="237"/>
        <end position="259"/>
    </location>
</feature>
<proteinExistence type="predicted"/>
<feature type="transmembrane region" description="Helical" evidence="6">
    <location>
        <begin position="141"/>
        <end position="163"/>
    </location>
</feature>
<feature type="transmembrane region" description="Helical" evidence="6">
    <location>
        <begin position="323"/>
        <end position="348"/>
    </location>
</feature>
<keyword evidence="5 6" id="KW-0472">Membrane</keyword>
<feature type="transmembrane region" description="Helical" evidence="6">
    <location>
        <begin position="271"/>
        <end position="292"/>
    </location>
</feature>
<evidence type="ECO:0000256" key="2">
    <source>
        <dbReference type="ARBA" id="ARBA00022475"/>
    </source>
</evidence>
<accession>A0A8I0MUP1</accession>
<feature type="transmembrane region" description="Helical" evidence="6">
    <location>
        <begin position="360"/>
        <end position="379"/>
    </location>
</feature>
<dbReference type="PANTHER" id="PTHR23513">
    <property type="entry name" value="INTEGRAL MEMBRANE EFFLUX PROTEIN-RELATED"/>
    <property type="match status" value="1"/>
</dbReference>
<feature type="transmembrane region" description="Helical" evidence="6">
    <location>
        <begin position="299"/>
        <end position="317"/>
    </location>
</feature>
<feature type="transmembrane region" description="Helical" evidence="6">
    <location>
        <begin position="391"/>
        <end position="410"/>
    </location>
</feature>